<keyword evidence="3" id="KW-0496">Mitochondrion</keyword>
<accession>A0A0B5GNL5</accession>
<dbReference type="GO" id="GO:0003735">
    <property type="term" value="F:structural constituent of ribosome"/>
    <property type="evidence" value="ECO:0007669"/>
    <property type="project" value="InterPro"/>
</dbReference>
<protein>
    <submittedName>
        <fullName evidence="3">Uncharacterized protein</fullName>
    </submittedName>
</protein>
<name>A0A0B5GNL5_9EUKA</name>
<dbReference type="SUPFAM" id="SSF53137">
    <property type="entry name" value="Translational machinery components"/>
    <property type="match status" value="1"/>
</dbReference>
<dbReference type="GeneID" id="22975972"/>
<dbReference type="GO" id="GO:0006412">
    <property type="term" value="P:translation"/>
    <property type="evidence" value="ECO:0007669"/>
    <property type="project" value="InterPro"/>
</dbReference>
<organism evidence="3">
    <name type="scientific">Paracercomonas marina</name>
    <dbReference type="NCBI Taxonomy" id="372086"/>
    <lineage>
        <taxon>Eukaryota</taxon>
        <taxon>Sar</taxon>
        <taxon>Rhizaria</taxon>
        <taxon>Cercozoa</taxon>
        <taxon>Cercomonadida</taxon>
        <taxon>Cercomonadidae</taxon>
        <taxon>Paracercomonas</taxon>
    </lineage>
</organism>
<reference evidence="3" key="1">
    <citation type="journal article" date="2014" name="Nucleic Acids Res.">
        <title>Widespread occurrence of organelle genome-encoded 5S rRNAs including permuted molecules.</title>
        <authorList>
            <person name="Valach M."/>
            <person name="Burger G."/>
            <person name="Gray M.W."/>
            <person name="Lang B.F."/>
        </authorList>
    </citation>
    <scope>NUCLEOTIDE SEQUENCE</scope>
    <source>
        <strain evidence="3">ATCC 50344</strain>
    </source>
</reference>
<sequence length="149" mass="16941">MESKTFYVYITFTADNIFVNCYREVEEGTKDPVGFKQLSSGKLLTGRTKRTWESVTVMADKIANWVKSLHQEAVIIVFKNFGLSFKRKGQTEAGIEAKRDAFIEAFTKMNVTISTLIDTSAIPFNGCKTQKVRRKKKKHMIKHPPAIST</sequence>
<dbReference type="Gene3D" id="3.30.420.80">
    <property type="entry name" value="Ribosomal protein S11"/>
    <property type="match status" value="1"/>
</dbReference>
<dbReference type="InterPro" id="IPR036967">
    <property type="entry name" value="Ribosomal_uS11_sf"/>
</dbReference>
<geneLocation type="mitochondrion" evidence="3"/>
<dbReference type="GO" id="GO:0005840">
    <property type="term" value="C:ribosome"/>
    <property type="evidence" value="ECO:0007669"/>
    <property type="project" value="UniProtKB-KW"/>
</dbReference>
<evidence type="ECO:0000256" key="2">
    <source>
        <dbReference type="ARBA" id="ARBA00023274"/>
    </source>
</evidence>
<gene>
    <name evidence="3" type="primary">orf149</name>
</gene>
<dbReference type="AlphaFoldDB" id="A0A0B5GNL5"/>
<keyword evidence="2" id="KW-0687">Ribonucleoprotein</keyword>
<keyword evidence="1" id="KW-0689">Ribosomal protein</keyword>
<evidence type="ECO:0000313" key="3">
    <source>
        <dbReference type="EMBL" id="AJF22844.1"/>
    </source>
</evidence>
<dbReference type="RefSeq" id="YP_009118056.1">
    <property type="nucleotide sequence ID" value="NC_026310.1"/>
</dbReference>
<evidence type="ECO:0000256" key="1">
    <source>
        <dbReference type="ARBA" id="ARBA00022980"/>
    </source>
</evidence>
<dbReference type="GO" id="GO:1990904">
    <property type="term" value="C:ribonucleoprotein complex"/>
    <property type="evidence" value="ECO:0007669"/>
    <property type="project" value="UniProtKB-KW"/>
</dbReference>
<dbReference type="EMBL" id="KP165385">
    <property type="protein sequence ID" value="AJF22844.1"/>
    <property type="molecule type" value="Genomic_DNA"/>
</dbReference>
<proteinExistence type="predicted"/>